<dbReference type="Pfam" id="PF02230">
    <property type="entry name" value="Abhydrolase_2"/>
    <property type="match status" value="1"/>
</dbReference>
<evidence type="ECO:0000313" key="5">
    <source>
        <dbReference type="Proteomes" id="UP000654075"/>
    </source>
</evidence>
<dbReference type="EMBL" id="CAJNNW010028103">
    <property type="protein sequence ID" value="CAE8694672.1"/>
    <property type="molecule type" value="Genomic_DNA"/>
</dbReference>
<reference evidence="3" key="1">
    <citation type="submission" date="2021-02" db="EMBL/GenBank/DDBJ databases">
        <authorList>
            <person name="Dougan E. K."/>
            <person name="Rhodes N."/>
            <person name="Thang M."/>
            <person name="Chan C."/>
        </authorList>
    </citation>
    <scope>NUCLEOTIDE SEQUENCE</scope>
</reference>
<evidence type="ECO:0000259" key="1">
    <source>
        <dbReference type="Pfam" id="PF02230"/>
    </source>
</evidence>
<dbReference type="GO" id="GO:0016787">
    <property type="term" value="F:hydrolase activity"/>
    <property type="evidence" value="ECO:0007669"/>
    <property type="project" value="InterPro"/>
</dbReference>
<keyword evidence="5" id="KW-1185">Reference proteome</keyword>
<proteinExistence type="predicted"/>
<evidence type="ECO:0000313" key="4">
    <source>
        <dbReference type="Proteomes" id="UP000626109"/>
    </source>
</evidence>
<feature type="domain" description="Phospholipase/carboxylesterase/thioesterase" evidence="1">
    <location>
        <begin position="17"/>
        <end position="211"/>
    </location>
</feature>
<organism evidence="3 4">
    <name type="scientific">Polarella glacialis</name>
    <name type="common">Dinoflagellate</name>
    <dbReference type="NCBI Taxonomy" id="89957"/>
    <lineage>
        <taxon>Eukaryota</taxon>
        <taxon>Sar</taxon>
        <taxon>Alveolata</taxon>
        <taxon>Dinophyceae</taxon>
        <taxon>Suessiales</taxon>
        <taxon>Suessiaceae</taxon>
        <taxon>Polarella</taxon>
    </lineage>
</organism>
<gene>
    <name evidence="2" type="ORF">PGLA1383_LOCUS55800</name>
    <name evidence="3" type="ORF">PGLA2088_LOCUS28968</name>
</gene>
<dbReference type="Proteomes" id="UP000654075">
    <property type="component" value="Unassembled WGS sequence"/>
</dbReference>
<name>A0A813K5R1_POLGL</name>
<dbReference type="InterPro" id="IPR003140">
    <property type="entry name" value="PLipase/COase/thioEstase"/>
</dbReference>
<dbReference type="SUPFAM" id="SSF53474">
    <property type="entry name" value="alpha/beta-Hydrolases"/>
    <property type="match status" value="1"/>
</dbReference>
<dbReference type="EMBL" id="CAJNNV010032794">
    <property type="protein sequence ID" value="CAE8641076.1"/>
    <property type="molecule type" value="Genomic_DNA"/>
</dbReference>
<sequence>MLPLVATALRVGAPVPDSVVVLFHGLGCDKSSLKSLAEGWAEQRPKTQFVLMQAQQASWRGGFDWLAFPRQRLEEETEADYPAEVILPSVRRCQAEVSAALDELLAELKLDDAMMVLAGFSQGAAVSAYTGLARGVAGVLPMGGPCPPRPQLLPEPAATKVCVISGSVDTSAPADQLVEVFKKYPGRVHILPGVGHQVTKEHAQIGASFLAEVLG</sequence>
<dbReference type="InterPro" id="IPR029058">
    <property type="entry name" value="AB_hydrolase_fold"/>
</dbReference>
<comment type="caution">
    <text evidence="3">The sequence shown here is derived from an EMBL/GenBank/DDBJ whole genome shotgun (WGS) entry which is preliminary data.</text>
</comment>
<dbReference type="Gene3D" id="3.40.50.1820">
    <property type="entry name" value="alpha/beta hydrolase"/>
    <property type="match status" value="1"/>
</dbReference>
<dbReference type="AlphaFoldDB" id="A0A813K5R1"/>
<accession>A0A813K5R1</accession>
<dbReference type="Proteomes" id="UP000626109">
    <property type="component" value="Unassembled WGS sequence"/>
</dbReference>
<evidence type="ECO:0000313" key="2">
    <source>
        <dbReference type="EMBL" id="CAE8641076.1"/>
    </source>
</evidence>
<evidence type="ECO:0000313" key="3">
    <source>
        <dbReference type="EMBL" id="CAE8694672.1"/>
    </source>
</evidence>
<protein>
    <recommendedName>
        <fullName evidence="1">Phospholipase/carboxylesterase/thioesterase domain-containing protein</fullName>
    </recommendedName>
</protein>